<protein>
    <submittedName>
        <fullName evidence="1">Uncharacterized protein</fullName>
    </submittedName>
</protein>
<proteinExistence type="predicted"/>
<name>C0ZG85_BREBN</name>
<sequence length="38" mass="4264">MKNISMFFIKVDMAHADQQKGMAVLLVIFPSGPRHTTC</sequence>
<reference evidence="1 2" key="1">
    <citation type="submission" date="2005-03" db="EMBL/GenBank/DDBJ databases">
        <title>Brevibacillus brevis strain 47, complete genome.</title>
        <authorList>
            <person name="Hosoyama A."/>
            <person name="Yamada R."/>
            <person name="Hongo Y."/>
            <person name="Terui Y."/>
            <person name="Ankai A."/>
            <person name="Masuyama W."/>
            <person name="Sekiguchi M."/>
            <person name="Takeda T."/>
            <person name="Asano K."/>
            <person name="Ohji S."/>
            <person name="Ichikawa N."/>
            <person name="Narita S."/>
            <person name="Aoki N."/>
            <person name="Miura H."/>
            <person name="Matsushita S."/>
            <person name="Sekigawa T."/>
            <person name="Yamagata H."/>
            <person name="Yoshikawa H."/>
            <person name="Udaka S."/>
            <person name="Tanikawa S."/>
            <person name="Fujita N."/>
        </authorList>
    </citation>
    <scope>NUCLEOTIDE SEQUENCE [LARGE SCALE GENOMIC DNA]</scope>
    <source>
        <strain evidence="2">47 / JCM 6285 / NBRC 100599</strain>
    </source>
</reference>
<keyword evidence="2" id="KW-1185">Reference proteome</keyword>
<dbReference type="Proteomes" id="UP000001877">
    <property type="component" value="Chromosome"/>
</dbReference>
<dbReference type="KEGG" id="bbe:BBR47_38170"/>
<evidence type="ECO:0000313" key="1">
    <source>
        <dbReference type="EMBL" id="BAH44794.1"/>
    </source>
</evidence>
<organism evidence="1 2">
    <name type="scientific">Brevibacillus brevis (strain 47 / JCM 6285 / NBRC 100599)</name>
    <dbReference type="NCBI Taxonomy" id="358681"/>
    <lineage>
        <taxon>Bacteria</taxon>
        <taxon>Bacillati</taxon>
        <taxon>Bacillota</taxon>
        <taxon>Bacilli</taxon>
        <taxon>Bacillales</taxon>
        <taxon>Paenibacillaceae</taxon>
        <taxon>Brevibacillus</taxon>
    </lineage>
</organism>
<gene>
    <name evidence="1" type="ordered locus">BBR47_38170</name>
</gene>
<dbReference type="HOGENOM" id="CLU_3325338_0_0_9"/>
<dbReference type="STRING" id="358681.BBR47_38170"/>
<evidence type="ECO:0000313" key="2">
    <source>
        <dbReference type="Proteomes" id="UP000001877"/>
    </source>
</evidence>
<accession>C0ZG85</accession>
<dbReference type="AlphaFoldDB" id="C0ZG85"/>
<dbReference type="EMBL" id="AP008955">
    <property type="protein sequence ID" value="BAH44794.1"/>
    <property type="molecule type" value="Genomic_DNA"/>
</dbReference>